<comment type="subunit">
    <text evidence="4">Component of the GSE complex.</text>
</comment>
<dbReference type="Proteomes" id="UP000054248">
    <property type="component" value="Unassembled WGS sequence"/>
</dbReference>
<reference evidence="5 6" key="1">
    <citation type="submission" date="2014-04" db="EMBL/GenBank/DDBJ databases">
        <authorList>
            <consortium name="DOE Joint Genome Institute"/>
            <person name="Kuo A."/>
            <person name="Girlanda M."/>
            <person name="Perotto S."/>
            <person name="Kohler A."/>
            <person name="Nagy L.G."/>
            <person name="Floudas D."/>
            <person name="Copeland A."/>
            <person name="Barry K.W."/>
            <person name="Cichocki N."/>
            <person name="Veneault-Fourrey C."/>
            <person name="LaButti K."/>
            <person name="Lindquist E.A."/>
            <person name="Lipzen A."/>
            <person name="Lundell T."/>
            <person name="Morin E."/>
            <person name="Murat C."/>
            <person name="Sun H."/>
            <person name="Tunlid A."/>
            <person name="Henrissat B."/>
            <person name="Grigoriev I.V."/>
            <person name="Hibbett D.S."/>
            <person name="Martin F."/>
            <person name="Nordberg H.P."/>
            <person name="Cantor M.N."/>
            <person name="Hua S.X."/>
        </authorList>
    </citation>
    <scope>NUCLEOTIDE SEQUENCE [LARGE SCALE GENOMIC DNA]</scope>
    <source>
        <strain evidence="5 6">MUT 4182</strain>
    </source>
</reference>
<accession>A0A0C3QWY8</accession>
<dbReference type="GO" id="GO:0000329">
    <property type="term" value="C:fungal-type vacuole membrane"/>
    <property type="evidence" value="ECO:0007669"/>
    <property type="project" value="TreeGrafter"/>
</dbReference>
<comment type="similarity">
    <text evidence="1 4">Belongs to the GTR/RAG GTP-binding protein family.</text>
</comment>
<evidence type="ECO:0000256" key="2">
    <source>
        <dbReference type="ARBA" id="ARBA00022741"/>
    </source>
</evidence>
<proteinExistence type="inferred from homology"/>
<dbReference type="GO" id="GO:0005634">
    <property type="term" value="C:nucleus"/>
    <property type="evidence" value="ECO:0007669"/>
    <property type="project" value="TreeGrafter"/>
</dbReference>
<dbReference type="Gene3D" id="3.40.50.300">
    <property type="entry name" value="P-loop containing nucleotide triphosphate hydrolases"/>
    <property type="match status" value="1"/>
</dbReference>
<evidence type="ECO:0000256" key="3">
    <source>
        <dbReference type="ARBA" id="ARBA00023134"/>
    </source>
</evidence>
<dbReference type="PANTHER" id="PTHR11259:SF2">
    <property type="entry name" value="GH16429P"/>
    <property type="match status" value="1"/>
</dbReference>
<keyword evidence="6" id="KW-1185">Reference proteome</keyword>
<dbReference type="GO" id="GO:0010507">
    <property type="term" value="P:negative regulation of autophagy"/>
    <property type="evidence" value="ECO:0007669"/>
    <property type="project" value="TreeGrafter"/>
</dbReference>
<evidence type="ECO:0000313" key="5">
    <source>
        <dbReference type="EMBL" id="KIO34496.1"/>
    </source>
</evidence>
<evidence type="ECO:0000256" key="1">
    <source>
        <dbReference type="ARBA" id="ARBA00007756"/>
    </source>
</evidence>
<organism evidence="5 6">
    <name type="scientific">Tulasnella calospora MUT 4182</name>
    <dbReference type="NCBI Taxonomy" id="1051891"/>
    <lineage>
        <taxon>Eukaryota</taxon>
        <taxon>Fungi</taxon>
        <taxon>Dikarya</taxon>
        <taxon>Basidiomycota</taxon>
        <taxon>Agaricomycotina</taxon>
        <taxon>Agaricomycetes</taxon>
        <taxon>Cantharellales</taxon>
        <taxon>Tulasnellaceae</taxon>
        <taxon>Tulasnella</taxon>
    </lineage>
</organism>
<dbReference type="PANTHER" id="PTHR11259">
    <property type="entry name" value="RAS-RELATED GTP BINDING RAG/GTR YEAST"/>
    <property type="match status" value="1"/>
</dbReference>
<dbReference type="GO" id="GO:0005525">
    <property type="term" value="F:GTP binding"/>
    <property type="evidence" value="ECO:0007669"/>
    <property type="project" value="UniProtKB-UniRule"/>
</dbReference>
<name>A0A0C3QWY8_9AGAM</name>
<evidence type="ECO:0000256" key="4">
    <source>
        <dbReference type="RuleBase" id="RU367014"/>
    </source>
</evidence>
<dbReference type="HOGENOM" id="CLU_047421_1_1_1"/>
<evidence type="ECO:0000313" key="6">
    <source>
        <dbReference type="Proteomes" id="UP000054248"/>
    </source>
</evidence>
<dbReference type="GO" id="GO:1990131">
    <property type="term" value="C:Gtr1-Gtr2 GTPase complex"/>
    <property type="evidence" value="ECO:0007669"/>
    <property type="project" value="UniProtKB-UniRule"/>
</dbReference>
<dbReference type="EMBL" id="KN822942">
    <property type="protein sequence ID" value="KIO34496.1"/>
    <property type="molecule type" value="Genomic_DNA"/>
</dbReference>
<protein>
    <recommendedName>
        <fullName evidence="4">GTP-binding protein</fullName>
    </recommendedName>
</protein>
<sequence length="245" mass="27718">MNFPALRGWLVVCRSGKTSVQEVVFNSLPPKDSFFLEATSKITKLDIDSMVAFQLWDCPGSREIEDLGVPLSYFQSIIFVLDIQDDYYSPIAHLVHLIATVAEVNPKVHLEVFVHKAEALSDEFKVEHFRHIQSRIIDELLDHPASSIMTNLPLNFYLTSVYDHTIYEAFSRVVQRLVPQLPTLENLLNTLVANSGIAKAFLFDVTCLLYVATDASPVDNASFELCCDYVQTLTSFSNLYKYAIK</sequence>
<dbReference type="GO" id="GO:0009267">
    <property type="term" value="P:cellular response to starvation"/>
    <property type="evidence" value="ECO:0007669"/>
    <property type="project" value="TreeGrafter"/>
</dbReference>
<gene>
    <name evidence="5" type="ORF">M407DRAFT_63638</name>
</gene>
<dbReference type="AlphaFoldDB" id="A0A0C3QWY8"/>
<dbReference type="Gene3D" id="3.30.450.190">
    <property type="match status" value="1"/>
</dbReference>
<reference evidence="6" key="2">
    <citation type="submission" date="2015-01" db="EMBL/GenBank/DDBJ databases">
        <title>Evolutionary Origins and Diversification of the Mycorrhizal Mutualists.</title>
        <authorList>
            <consortium name="DOE Joint Genome Institute"/>
            <consortium name="Mycorrhizal Genomics Consortium"/>
            <person name="Kohler A."/>
            <person name="Kuo A."/>
            <person name="Nagy L.G."/>
            <person name="Floudas D."/>
            <person name="Copeland A."/>
            <person name="Barry K.W."/>
            <person name="Cichocki N."/>
            <person name="Veneault-Fourrey C."/>
            <person name="LaButti K."/>
            <person name="Lindquist E.A."/>
            <person name="Lipzen A."/>
            <person name="Lundell T."/>
            <person name="Morin E."/>
            <person name="Murat C."/>
            <person name="Riley R."/>
            <person name="Ohm R."/>
            <person name="Sun H."/>
            <person name="Tunlid A."/>
            <person name="Henrissat B."/>
            <person name="Grigoriev I.V."/>
            <person name="Hibbett D.S."/>
            <person name="Martin F."/>
        </authorList>
    </citation>
    <scope>NUCLEOTIDE SEQUENCE [LARGE SCALE GENOMIC DNA]</scope>
    <source>
        <strain evidence="6">MUT 4182</strain>
    </source>
</reference>
<dbReference type="GO" id="GO:0003924">
    <property type="term" value="F:GTPase activity"/>
    <property type="evidence" value="ECO:0007669"/>
    <property type="project" value="UniProtKB-UniRule"/>
</dbReference>
<dbReference type="GO" id="GO:1904263">
    <property type="term" value="P:positive regulation of TORC1 signaling"/>
    <property type="evidence" value="ECO:0007669"/>
    <property type="project" value="TreeGrafter"/>
</dbReference>
<dbReference type="SUPFAM" id="SSF52540">
    <property type="entry name" value="P-loop containing nucleoside triphosphate hydrolases"/>
    <property type="match status" value="1"/>
</dbReference>
<dbReference type="InterPro" id="IPR027417">
    <property type="entry name" value="P-loop_NTPase"/>
</dbReference>
<dbReference type="STRING" id="1051891.A0A0C3QWY8"/>
<keyword evidence="3 4" id="KW-0342">GTP-binding</keyword>
<dbReference type="Pfam" id="PF04670">
    <property type="entry name" value="Gtr1_RagA"/>
    <property type="match status" value="1"/>
</dbReference>
<dbReference type="InterPro" id="IPR006762">
    <property type="entry name" value="Gtr1_RagA"/>
</dbReference>
<comment type="function">
    <text evidence="4">GTPase involved in activation of the TORC1 signaling pathway, which promotes growth and represses autophagy in nutrient-rich conditions.</text>
</comment>
<keyword evidence="2 4" id="KW-0547">Nucleotide-binding</keyword>
<feature type="non-terminal residue" evidence="5">
    <location>
        <position position="245"/>
    </location>
</feature>
<dbReference type="OrthoDB" id="26136at2759"/>